<comment type="caution">
    <text evidence="1">The sequence shown here is derived from an EMBL/GenBank/DDBJ whole genome shotgun (WGS) entry which is preliminary data.</text>
</comment>
<evidence type="ECO:0000313" key="1">
    <source>
        <dbReference type="EMBL" id="GAB1252176.1"/>
    </source>
</evidence>
<dbReference type="EMBL" id="BAAFSF010000004">
    <property type="protein sequence ID" value="GAB1252176.1"/>
    <property type="molecule type" value="Genomic_DNA"/>
</dbReference>
<evidence type="ECO:0000313" key="2">
    <source>
        <dbReference type="Proteomes" id="UP001628220"/>
    </source>
</evidence>
<dbReference type="Proteomes" id="UP001628220">
    <property type="component" value="Unassembled WGS sequence"/>
</dbReference>
<gene>
    <name evidence="1" type="ORF">Tsumi_12820</name>
</gene>
<sequence>MAAIASVAIALFASCSTDKKEPVDVQVRVMTIRISRTELTRAFADPIPDGTVPQISEVSISVNKGAIRYTLDGTALQRAMTPAGYRVPVTDPVTEVTLTANGSTSRNVTQFQASDAKVPMTATATGTDIVATVNPKDSEKVTYSVNLSPMPIMARLEVFGKIEALNPAWDHFEIEEVYVNNYLIKYEGKRRNYTPGNGVDNFARSPRINGKMRDIVPRDVDSQTAFQNGTKVIAYHLFPLTEKERAAATPSLYFDHLILKIKAVPADPSQTARVGFLTIRSFYENSKGDLKGFEPGKIYKFDLGTLSDMFNVGNDLPITPAPESGSPHSTALRTKSITWTDNNATPSLNEYK</sequence>
<evidence type="ECO:0008006" key="3">
    <source>
        <dbReference type="Google" id="ProtNLM"/>
    </source>
</evidence>
<reference evidence="1 2" key="1">
    <citation type="journal article" date="2025" name="Int. J. Syst. Evol. Microbiol.">
        <title>Desulfovibrio falkowii sp. nov., Porphyromonas miyakawae sp. nov., Mediterraneibacter flintii sp. nov. and Owariibacterium komagatae gen. nov., sp. nov., isolated from human faeces.</title>
        <authorList>
            <person name="Hamaguchi T."/>
            <person name="Ohara M."/>
            <person name="Hisatomi A."/>
            <person name="Sekiguchi K."/>
            <person name="Takeda J.I."/>
            <person name="Ueyama J."/>
            <person name="Ito M."/>
            <person name="Nishiwaki H."/>
            <person name="Ogi T."/>
            <person name="Hirayama M."/>
            <person name="Ohkuma M."/>
            <person name="Sakamoto M."/>
            <person name="Ohno K."/>
        </authorList>
    </citation>
    <scope>NUCLEOTIDE SEQUENCE [LARGE SCALE GENOMIC DNA]</scope>
    <source>
        <strain evidence="1 2">13CB11C</strain>
    </source>
</reference>
<protein>
    <recommendedName>
        <fullName evidence="3">Fimbrillin-A associated anchor protein Mfa1 and Mfa2</fullName>
    </recommendedName>
</protein>
<accession>A0ABQ0E3E0</accession>
<proteinExistence type="predicted"/>
<organism evidence="1 2">
    <name type="scientific">Porphyromonas miyakawae</name>
    <dbReference type="NCBI Taxonomy" id="3137470"/>
    <lineage>
        <taxon>Bacteria</taxon>
        <taxon>Pseudomonadati</taxon>
        <taxon>Bacteroidota</taxon>
        <taxon>Bacteroidia</taxon>
        <taxon>Bacteroidales</taxon>
        <taxon>Porphyromonadaceae</taxon>
        <taxon>Porphyromonas</taxon>
    </lineage>
</organism>
<name>A0ABQ0E3E0_9PORP</name>
<keyword evidence="2" id="KW-1185">Reference proteome</keyword>